<evidence type="ECO:0000256" key="1">
    <source>
        <dbReference type="ARBA" id="ARBA00000822"/>
    </source>
</evidence>
<dbReference type="InterPro" id="IPR029070">
    <property type="entry name" value="Chitinase_insertion_sf"/>
</dbReference>
<dbReference type="Gene3D" id="3.20.20.80">
    <property type="entry name" value="Glycosidases"/>
    <property type="match status" value="1"/>
</dbReference>
<feature type="region of interest" description="Disordered" evidence="12">
    <location>
        <begin position="732"/>
        <end position="763"/>
    </location>
</feature>
<feature type="region of interest" description="Disordered" evidence="12">
    <location>
        <begin position="1127"/>
        <end position="1173"/>
    </location>
</feature>
<dbReference type="PANTHER" id="PTHR11177:SF333">
    <property type="entry name" value="CHITINASE"/>
    <property type="match status" value="1"/>
</dbReference>
<dbReference type="Pfam" id="PF00187">
    <property type="entry name" value="Chitin_bind_1"/>
    <property type="match status" value="1"/>
</dbReference>
<gene>
    <name evidence="16" type="ORF">D6D22_06284</name>
</gene>
<keyword evidence="4 10" id="KW-0147">Chitin-binding</keyword>
<dbReference type="SUPFAM" id="SSF57016">
    <property type="entry name" value="Plant lectins/antimicrobial peptides"/>
    <property type="match status" value="1"/>
</dbReference>
<dbReference type="GO" id="GO:0000272">
    <property type="term" value="P:polysaccharide catabolic process"/>
    <property type="evidence" value="ECO:0007669"/>
    <property type="project" value="UniProtKB-KW"/>
</dbReference>
<dbReference type="InterPro" id="IPR011583">
    <property type="entry name" value="Chitinase_II/V-like_cat"/>
</dbReference>
<evidence type="ECO:0000256" key="11">
    <source>
        <dbReference type="RuleBase" id="RU000489"/>
    </source>
</evidence>
<keyword evidence="6" id="KW-0146">Chitin degradation</keyword>
<keyword evidence="9" id="KW-0624">Polysaccharide degradation</keyword>
<evidence type="ECO:0000256" key="12">
    <source>
        <dbReference type="SAM" id="MobiDB-lite"/>
    </source>
</evidence>
<dbReference type="InterPro" id="IPR017853">
    <property type="entry name" value="GH"/>
</dbReference>
<comment type="similarity">
    <text evidence="2">Belongs to the glycosyl hydrolase 18 family. Chitinase class V subfamily.</text>
</comment>
<dbReference type="Proteomes" id="UP000310687">
    <property type="component" value="Unassembled WGS sequence"/>
</dbReference>
<dbReference type="AlphaFoldDB" id="A0A4S8XHT6"/>
<dbReference type="Gene3D" id="3.30.60.10">
    <property type="entry name" value="Endochitinase-like"/>
    <property type="match status" value="1"/>
</dbReference>
<dbReference type="InterPro" id="IPR050314">
    <property type="entry name" value="Glycosyl_Hydrlase_18"/>
</dbReference>
<feature type="domain" description="Chitin-binding type-1" evidence="14">
    <location>
        <begin position="96"/>
        <end position="142"/>
    </location>
</feature>
<dbReference type="PROSITE" id="PS50941">
    <property type="entry name" value="CHIT_BIND_I_2"/>
    <property type="match status" value="1"/>
</dbReference>
<reference evidence="16 17" key="1">
    <citation type="submission" date="2018-10" db="EMBL/GenBank/DDBJ databases">
        <title>Fifty Aureobasidium pullulans genomes reveal a recombining polyextremotolerant generalist.</title>
        <authorList>
            <person name="Gostincar C."/>
            <person name="Turk M."/>
            <person name="Zajc J."/>
            <person name="Gunde-Cimerman N."/>
        </authorList>
    </citation>
    <scope>NUCLEOTIDE SEQUENCE [LARGE SCALE GENOMIC DNA]</scope>
    <source>
        <strain evidence="16 17">EXF-11013</strain>
    </source>
</reference>
<comment type="caution">
    <text evidence="16">The sequence shown here is derived from an EMBL/GenBank/DDBJ whole genome shotgun (WGS) entry which is preliminary data.</text>
</comment>
<evidence type="ECO:0000259" key="15">
    <source>
        <dbReference type="PROSITE" id="PS51910"/>
    </source>
</evidence>
<evidence type="ECO:0000313" key="16">
    <source>
        <dbReference type="EMBL" id="THW39463.1"/>
    </source>
</evidence>
<evidence type="ECO:0000256" key="3">
    <source>
        <dbReference type="ARBA" id="ARBA00012729"/>
    </source>
</evidence>
<feature type="domain" description="GH18" evidence="15">
    <location>
        <begin position="156"/>
        <end position="518"/>
    </location>
</feature>
<evidence type="ECO:0000256" key="8">
    <source>
        <dbReference type="ARBA" id="ARBA00023295"/>
    </source>
</evidence>
<dbReference type="PROSITE" id="PS01095">
    <property type="entry name" value="GH18_1"/>
    <property type="match status" value="1"/>
</dbReference>
<dbReference type="PROSITE" id="PS51910">
    <property type="entry name" value="GH18_2"/>
    <property type="match status" value="1"/>
</dbReference>
<keyword evidence="5 11" id="KW-0378">Hydrolase</keyword>
<dbReference type="GO" id="GO:0008843">
    <property type="term" value="F:endochitinase activity"/>
    <property type="evidence" value="ECO:0007669"/>
    <property type="project" value="UniProtKB-EC"/>
</dbReference>
<evidence type="ECO:0000256" key="2">
    <source>
        <dbReference type="ARBA" id="ARBA00008682"/>
    </source>
</evidence>
<keyword evidence="8 11" id="KW-0326">Glycosidase</keyword>
<sequence>MLRTTLIFIPFTNSLVSLISLINEVFALVSAHFNPSVELAKDSRSSLGLATRDLPTGTCNADIPCVNGACCGTNGLCGYSPTECGSGNCTSNCNAKAECGQYGVTGKQNCPLGVCCSKFGFCGSTDEFCSTGCQTGFGGCGSVTRPSCKGGNSAAKRSVGYYESWSNTRKCQSVAPEDLNLNGFTHINFAFAFFDPTTFAIAPMDGKTGYLYSRFTALKSQGVQTWISVGGWSFTDPGPTRTAFSTMSSTSANRKAFISGLIDFMDTYGFDGVDIDWEYPQADDRGGASADTANYVALVKDMRTAFGTKYGITVTLPTSYWYLQHFDLANMQASVDWFNVMSYDLHGVWDAESKNIGPYIAPHTNLTEIDLGLDLLWRAGIKPAKVVLGQGWYGRSFTLTNPTCKTPNGKCQFSGGADAGKCSNAAGILDLQEIKDIISDNNLTPTWDKTAGVKWINWASDQWVSYDDDDTFKQKADFANSRCLGGLMVWAMDQVDQTAGNQDSVTLDVTEDQQADAKQKAADLAAGISCYTTDCDAKCKSGTNQVEQMNGQPGSLSTNDRCSKGKYRSLCCDDGTTMGTCQWRGYRGVGLSCISGCDDGETEVVQDTNHKEKKKDQTCSGGLQSYCCKGFKPAPNGPDLAKDAKELASNAAEAIAAEVALDIAAKAFCRIAVPALLLPLELIEDAIPIVGEILDLIEIAATPAIIQACVKGIEKEGKAEFKVFGKKHTLSMDKPTKPVTSRPPTSTHSPAKTSSNCPRIPKRDLEKRALDKRAPACANEKYVTVTTKISDEAGPKDKFVCTYAGGNKPGGQACLHYSSVIAAQGQAYDTFTCKYSATKATKRPGVAEYNVDRPTVRTIQKIPVTLGWFQDIGGNACERDEWPPAAFLIANDGYIGLEGAQARTGVDVQQFIRYLDKQENNFAGKGWVGICAKSPPVRLINTKEVKDKPDAKGTTTITRSVEAVFKRQTYSYSFEAMPNPMLPDWGLADNRCQPSKPNRDDRGFALLNRDPWFGGGVVANAVPQQADYKLQFSLVKRDVLDGLDALGINGTSEAPSYEEHDEEETQLSRDEMLEAFGIKQCKEKSCKEEAEALGLESLRIAYADTATLPAGIPAIATATGTVVGSETAATSADGTRETNGALSRSQATSSMPRVTHHPRHQAGHHHEGHRDGV</sequence>
<evidence type="ECO:0000256" key="5">
    <source>
        <dbReference type="ARBA" id="ARBA00022801"/>
    </source>
</evidence>
<dbReference type="InterPro" id="IPR001223">
    <property type="entry name" value="Glyco_hydro18_cat"/>
</dbReference>
<feature type="compositionally biased region" description="Basic residues" evidence="12">
    <location>
        <begin position="1154"/>
        <end position="1163"/>
    </location>
</feature>
<organism evidence="16 17">
    <name type="scientific">Aureobasidium pullulans</name>
    <name type="common">Black yeast</name>
    <name type="synonym">Pullularia pullulans</name>
    <dbReference type="NCBI Taxonomy" id="5580"/>
    <lineage>
        <taxon>Eukaryota</taxon>
        <taxon>Fungi</taxon>
        <taxon>Dikarya</taxon>
        <taxon>Ascomycota</taxon>
        <taxon>Pezizomycotina</taxon>
        <taxon>Dothideomycetes</taxon>
        <taxon>Dothideomycetidae</taxon>
        <taxon>Dothideales</taxon>
        <taxon>Saccotheciaceae</taxon>
        <taxon>Aureobasidium</taxon>
    </lineage>
</organism>
<dbReference type="SUPFAM" id="SSF51445">
    <property type="entry name" value="(Trans)glycosidases"/>
    <property type="match status" value="1"/>
</dbReference>
<dbReference type="PROSITE" id="PS00026">
    <property type="entry name" value="CHIT_BIND_I_1"/>
    <property type="match status" value="1"/>
</dbReference>
<comment type="caution">
    <text evidence="10">Lacks conserved residue(s) required for the propagation of feature annotation.</text>
</comment>
<evidence type="ECO:0000256" key="7">
    <source>
        <dbReference type="ARBA" id="ARBA00023277"/>
    </source>
</evidence>
<dbReference type="GO" id="GO:0006032">
    <property type="term" value="P:chitin catabolic process"/>
    <property type="evidence" value="ECO:0007669"/>
    <property type="project" value="UniProtKB-KW"/>
</dbReference>
<dbReference type="GO" id="GO:0008061">
    <property type="term" value="F:chitin binding"/>
    <property type="evidence" value="ECO:0007669"/>
    <property type="project" value="UniProtKB-UniRule"/>
</dbReference>
<accession>A0A4S8XHT6</accession>
<evidence type="ECO:0000256" key="6">
    <source>
        <dbReference type="ARBA" id="ARBA00023024"/>
    </source>
</evidence>
<keyword evidence="10" id="KW-1015">Disulfide bond</keyword>
<feature type="disulfide bond" evidence="10">
    <location>
        <begin position="110"/>
        <end position="122"/>
    </location>
</feature>
<evidence type="ECO:0000256" key="4">
    <source>
        <dbReference type="ARBA" id="ARBA00022669"/>
    </source>
</evidence>
<protein>
    <recommendedName>
        <fullName evidence="3">chitinase</fullName>
        <ecNumber evidence="3">3.2.1.14</ecNumber>
    </recommendedName>
</protein>
<dbReference type="InterPro" id="IPR036861">
    <property type="entry name" value="Endochitinase-like_sf"/>
</dbReference>
<keyword evidence="7" id="KW-0119">Carbohydrate metabolism</keyword>
<dbReference type="EMBL" id="QZAL01000092">
    <property type="protein sequence ID" value="THW39463.1"/>
    <property type="molecule type" value="Genomic_DNA"/>
</dbReference>
<dbReference type="InterPro" id="IPR018371">
    <property type="entry name" value="Chitin-binding_1_CS"/>
</dbReference>
<evidence type="ECO:0000256" key="13">
    <source>
        <dbReference type="SAM" id="SignalP"/>
    </source>
</evidence>
<dbReference type="CDD" id="cd11618">
    <property type="entry name" value="ChtBD1_1"/>
    <property type="match status" value="1"/>
</dbReference>
<dbReference type="SMART" id="SM00270">
    <property type="entry name" value="ChtBD1"/>
    <property type="match status" value="2"/>
</dbReference>
<dbReference type="InterPro" id="IPR001002">
    <property type="entry name" value="Chitin-bd_1"/>
</dbReference>
<dbReference type="Pfam" id="PF00704">
    <property type="entry name" value="Glyco_hydro_18"/>
    <property type="match status" value="1"/>
</dbReference>
<dbReference type="PANTHER" id="PTHR11177">
    <property type="entry name" value="CHITINASE"/>
    <property type="match status" value="1"/>
</dbReference>
<dbReference type="SMART" id="SM00636">
    <property type="entry name" value="Glyco_18"/>
    <property type="match status" value="1"/>
</dbReference>
<evidence type="ECO:0000256" key="10">
    <source>
        <dbReference type="PROSITE-ProRule" id="PRU00261"/>
    </source>
</evidence>
<keyword evidence="13" id="KW-0732">Signal</keyword>
<name>A0A4S8XHT6_AURPU</name>
<dbReference type="EC" id="3.2.1.14" evidence="3"/>
<dbReference type="Gene3D" id="3.10.50.10">
    <property type="match status" value="1"/>
</dbReference>
<proteinExistence type="inferred from homology"/>
<feature type="signal peptide" evidence="13">
    <location>
        <begin position="1"/>
        <end position="27"/>
    </location>
</feature>
<dbReference type="InterPro" id="IPR001579">
    <property type="entry name" value="Glyco_hydro_18_chit_AS"/>
</dbReference>
<feature type="compositionally biased region" description="Polar residues" evidence="12">
    <location>
        <begin position="1127"/>
        <end position="1152"/>
    </location>
</feature>
<feature type="compositionally biased region" description="Basic and acidic residues" evidence="12">
    <location>
        <begin position="1164"/>
        <end position="1173"/>
    </location>
</feature>
<feature type="chain" id="PRO_5021014764" description="chitinase" evidence="13">
    <location>
        <begin position="28"/>
        <end position="1173"/>
    </location>
</feature>
<evidence type="ECO:0000256" key="9">
    <source>
        <dbReference type="ARBA" id="ARBA00023326"/>
    </source>
</evidence>
<feature type="disulfide bond" evidence="10">
    <location>
        <begin position="115"/>
        <end position="129"/>
    </location>
</feature>
<feature type="compositionally biased region" description="Polar residues" evidence="12">
    <location>
        <begin position="738"/>
        <end position="757"/>
    </location>
</feature>
<evidence type="ECO:0000259" key="14">
    <source>
        <dbReference type="PROSITE" id="PS50941"/>
    </source>
</evidence>
<dbReference type="SUPFAM" id="SSF54556">
    <property type="entry name" value="Chitinase insertion domain"/>
    <property type="match status" value="1"/>
</dbReference>
<comment type="catalytic activity">
    <reaction evidence="1">
        <text>Random endo-hydrolysis of N-acetyl-beta-D-glucosaminide (1-&gt;4)-beta-linkages in chitin and chitodextrins.</text>
        <dbReference type="EC" id="3.2.1.14"/>
    </reaction>
</comment>
<evidence type="ECO:0000313" key="17">
    <source>
        <dbReference type="Proteomes" id="UP000310687"/>
    </source>
</evidence>